<reference evidence="1 2" key="1">
    <citation type="journal article" date="2018" name="Front. Plant Sci.">
        <title>Red Clover (Trifolium pratense) and Zigzag Clover (T. medium) - A Picture of Genomic Similarities and Differences.</title>
        <authorList>
            <person name="Dluhosova J."/>
            <person name="Istvanek J."/>
            <person name="Nedelnik J."/>
            <person name="Repkova J."/>
        </authorList>
    </citation>
    <scope>NUCLEOTIDE SEQUENCE [LARGE SCALE GENOMIC DNA]</scope>
    <source>
        <strain evidence="2">cv. 10/8</strain>
        <tissue evidence="1">Leaf</tissue>
    </source>
</reference>
<keyword evidence="2" id="KW-1185">Reference proteome</keyword>
<dbReference type="AlphaFoldDB" id="A0A392T5M0"/>
<protein>
    <submittedName>
        <fullName evidence="1">Uncharacterized protein</fullName>
    </submittedName>
</protein>
<feature type="non-terminal residue" evidence="1">
    <location>
        <position position="60"/>
    </location>
</feature>
<proteinExistence type="predicted"/>
<dbReference type="Proteomes" id="UP000265520">
    <property type="component" value="Unassembled WGS sequence"/>
</dbReference>
<name>A0A392T5M0_9FABA</name>
<evidence type="ECO:0000313" key="1">
    <source>
        <dbReference type="EMBL" id="MCI56329.1"/>
    </source>
</evidence>
<sequence length="60" mass="6629">MTTEERTNAKVTPLNQLLVGLGSSAHKLVLHLKNHHLKNTIPICPPKVESEELSVEYAPT</sequence>
<evidence type="ECO:0000313" key="2">
    <source>
        <dbReference type="Proteomes" id="UP000265520"/>
    </source>
</evidence>
<organism evidence="1 2">
    <name type="scientific">Trifolium medium</name>
    <dbReference type="NCBI Taxonomy" id="97028"/>
    <lineage>
        <taxon>Eukaryota</taxon>
        <taxon>Viridiplantae</taxon>
        <taxon>Streptophyta</taxon>
        <taxon>Embryophyta</taxon>
        <taxon>Tracheophyta</taxon>
        <taxon>Spermatophyta</taxon>
        <taxon>Magnoliopsida</taxon>
        <taxon>eudicotyledons</taxon>
        <taxon>Gunneridae</taxon>
        <taxon>Pentapetalae</taxon>
        <taxon>rosids</taxon>
        <taxon>fabids</taxon>
        <taxon>Fabales</taxon>
        <taxon>Fabaceae</taxon>
        <taxon>Papilionoideae</taxon>
        <taxon>50 kb inversion clade</taxon>
        <taxon>NPAAA clade</taxon>
        <taxon>Hologalegina</taxon>
        <taxon>IRL clade</taxon>
        <taxon>Trifolieae</taxon>
        <taxon>Trifolium</taxon>
    </lineage>
</organism>
<comment type="caution">
    <text evidence="1">The sequence shown here is derived from an EMBL/GenBank/DDBJ whole genome shotgun (WGS) entry which is preliminary data.</text>
</comment>
<accession>A0A392T5M0</accession>
<dbReference type="EMBL" id="LXQA010510640">
    <property type="protein sequence ID" value="MCI56329.1"/>
    <property type="molecule type" value="Genomic_DNA"/>
</dbReference>